<evidence type="ECO:0000313" key="2">
    <source>
        <dbReference type="EMBL" id="NUZ09012.1"/>
    </source>
</evidence>
<name>A0A7Y6NTE1_9BURK</name>
<feature type="compositionally biased region" description="Basic and acidic residues" evidence="1">
    <location>
        <begin position="255"/>
        <end position="267"/>
    </location>
</feature>
<evidence type="ECO:0000256" key="1">
    <source>
        <dbReference type="SAM" id="MobiDB-lite"/>
    </source>
</evidence>
<dbReference type="Proteomes" id="UP000529637">
    <property type="component" value="Unassembled WGS sequence"/>
</dbReference>
<comment type="caution">
    <text evidence="2">The sequence shown here is derived from an EMBL/GenBank/DDBJ whole genome shotgun (WGS) entry which is preliminary data.</text>
</comment>
<dbReference type="AlphaFoldDB" id="A0A7Y6NTE1"/>
<reference evidence="2 3" key="1">
    <citation type="submission" date="2020-06" db="EMBL/GenBank/DDBJ databases">
        <title>Schlegella sp. ID0723 isolated from air conditioner.</title>
        <authorList>
            <person name="Kim D.Y."/>
            <person name="Kim D.-U."/>
        </authorList>
    </citation>
    <scope>NUCLEOTIDE SEQUENCE [LARGE SCALE GENOMIC DNA]</scope>
    <source>
        <strain evidence="2 3">ID0723</strain>
    </source>
</reference>
<evidence type="ECO:0000313" key="3">
    <source>
        <dbReference type="Proteomes" id="UP000529637"/>
    </source>
</evidence>
<feature type="region of interest" description="Disordered" evidence="1">
    <location>
        <begin position="57"/>
        <end position="91"/>
    </location>
</feature>
<dbReference type="EMBL" id="JABWMJ010000023">
    <property type="protein sequence ID" value="NUZ09012.1"/>
    <property type="molecule type" value="Genomic_DNA"/>
</dbReference>
<proteinExistence type="predicted"/>
<feature type="region of interest" description="Disordered" evidence="1">
    <location>
        <begin position="244"/>
        <end position="267"/>
    </location>
</feature>
<protein>
    <submittedName>
        <fullName evidence="2">Uncharacterized protein</fullName>
    </submittedName>
</protein>
<sequence length="267" mass="29465">MAAFQRKGHEQAVAVWERAKARAAQLVQEAKQLAQRLRDVAQPERVKQWVQALVGRSRPQAMGREQEPAAAADSMASRAPDAREVVQPPVGQASDSRLEQLKLAWAQASPLIQKEKTAPLTSADKQQLARGLAGLAGLIDGGYWQASPEQRQAIERASLQAHRRVAADVFLSQPQVKVVEQYPMLAGAYRLLELVEGQAETNGLTQLQRSQELERSRRRIAAAIENGEVLQFSAGKLEVPSRALVRSTEIQPEQGRNRGQEPPERGR</sequence>
<organism evidence="2 3">
    <name type="scientific">Piscinibacter koreensis</name>
    <dbReference type="NCBI Taxonomy" id="2742824"/>
    <lineage>
        <taxon>Bacteria</taxon>
        <taxon>Pseudomonadati</taxon>
        <taxon>Pseudomonadota</taxon>
        <taxon>Betaproteobacteria</taxon>
        <taxon>Burkholderiales</taxon>
        <taxon>Sphaerotilaceae</taxon>
        <taxon>Piscinibacter</taxon>
    </lineage>
</organism>
<keyword evidence="3" id="KW-1185">Reference proteome</keyword>
<accession>A0A7Y6NTE1</accession>
<feature type="compositionally biased region" description="Low complexity" evidence="1">
    <location>
        <begin position="68"/>
        <end position="79"/>
    </location>
</feature>
<gene>
    <name evidence="2" type="ORF">HQN59_25045</name>
</gene>